<keyword evidence="5" id="KW-0472">Membrane</keyword>
<reference evidence="7" key="2">
    <citation type="submission" date="2022-01" db="EMBL/GenBank/DDBJ databases">
        <authorList>
            <person name="Yamashiro T."/>
            <person name="Shiraishi A."/>
            <person name="Satake H."/>
            <person name="Nakayama K."/>
        </authorList>
    </citation>
    <scope>NUCLEOTIDE SEQUENCE</scope>
</reference>
<feature type="transmembrane region" description="Helical" evidence="5">
    <location>
        <begin position="208"/>
        <end position="234"/>
    </location>
</feature>
<dbReference type="PANTHER" id="PTHR46347">
    <property type="entry name" value="RING/FYVE/PHD ZINC FINGER SUPERFAMILY PROTEIN"/>
    <property type="match status" value="1"/>
</dbReference>
<dbReference type="SUPFAM" id="SSF57850">
    <property type="entry name" value="RING/U-box"/>
    <property type="match status" value="1"/>
</dbReference>
<dbReference type="PANTHER" id="PTHR46347:SF4">
    <property type="entry name" value="RING_FYVE_PHD ZINC FINGER SUPERFAMILY PROTEIN"/>
    <property type="match status" value="1"/>
</dbReference>
<organism evidence="7 8">
    <name type="scientific">Tanacetum coccineum</name>
    <dbReference type="NCBI Taxonomy" id="301880"/>
    <lineage>
        <taxon>Eukaryota</taxon>
        <taxon>Viridiplantae</taxon>
        <taxon>Streptophyta</taxon>
        <taxon>Embryophyta</taxon>
        <taxon>Tracheophyta</taxon>
        <taxon>Spermatophyta</taxon>
        <taxon>Magnoliopsida</taxon>
        <taxon>eudicotyledons</taxon>
        <taxon>Gunneridae</taxon>
        <taxon>Pentapetalae</taxon>
        <taxon>asterids</taxon>
        <taxon>campanulids</taxon>
        <taxon>Asterales</taxon>
        <taxon>Asteraceae</taxon>
        <taxon>Asteroideae</taxon>
        <taxon>Anthemideae</taxon>
        <taxon>Anthemidinae</taxon>
        <taxon>Tanacetum</taxon>
    </lineage>
</organism>
<proteinExistence type="predicted"/>
<dbReference type="InterPro" id="IPR013083">
    <property type="entry name" value="Znf_RING/FYVE/PHD"/>
</dbReference>
<keyword evidence="8" id="KW-1185">Reference proteome</keyword>
<evidence type="ECO:0000256" key="3">
    <source>
        <dbReference type="ARBA" id="ARBA00022833"/>
    </source>
</evidence>
<accession>A0ABQ4XVA5</accession>
<sequence length="282" mass="31515">MKELELEEAATPSDSDPLLPPIHQNVDSQTPLPSPSPSPSPSPLPSSGDEEEGSIATCRICLECDGPEDDDLISPCMCKGTQQFVHRSCLDHWRSVKASAAHFFHCFILDICVVHVVIGMMGALAYFADKDGSFRDSFNDSWDQILSRHPIPFYYCIGVLVFFVLLGFFGIILHCSSFNSDPRMAGCQNCCYGWGVLDCFPASVEACFALVIVFVVIFAILGIAYGFLATTMAIQRIWQRHYHILTKRELTQEYVVEDLHGCYTPAKLDPEHLERLKMLKLL</sequence>
<reference evidence="7" key="1">
    <citation type="journal article" date="2022" name="Int. J. Mol. Sci.">
        <title>Draft Genome of Tanacetum Coccineum: Genomic Comparison of Closely Related Tanacetum-Family Plants.</title>
        <authorList>
            <person name="Yamashiro T."/>
            <person name="Shiraishi A."/>
            <person name="Nakayama K."/>
            <person name="Satake H."/>
        </authorList>
    </citation>
    <scope>NUCLEOTIDE SEQUENCE</scope>
</reference>
<gene>
    <name evidence="7" type="ORF">Tco_0702195</name>
</gene>
<dbReference type="PROSITE" id="PS51292">
    <property type="entry name" value="ZF_RING_CH"/>
    <property type="match status" value="1"/>
</dbReference>
<keyword evidence="3" id="KW-0862">Zinc</keyword>
<keyword evidence="1" id="KW-0479">Metal-binding</keyword>
<dbReference type="Pfam" id="PF12906">
    <property type="entry name" value="RINGv"/>
    <property type="match status" value="1"/>
</dbReference>
<dbReference type="Proteomes" id="UP001151760">
    <property type="component" value="Unassembled WGS sequence"/>
</dbReference>
<keyword evidence="5" id="KW-1133">Transmembrane helix</keyword>
<comment type="caution">
    <text evidence="7">The sequence shown here is derived from an EMBL/GenBank/DDBJ whole genome shotgun (WGS) entry which is preliminary data.</text>
</comment>
<feature type="transmembrane region" description="Helical" evidence="5">
    <location>
        <begin position="102"/>
        <end position="128"/>
    </location>
</feature>
<feature type="transmembrane region" description="Helical" evidence="5">
    <location>
        <begin position="153"/>
        <end position="174"/>
    </location>
</feature>
<evidence type="ECO:0000313" key="7">
    <source>
        <dbReference type="EMBL" id="GJS69354.1"/>
    </source>
</evidence>
<evidence type="ECO:0000259" key="6">
    <source>
        <dbReference type="PROSITE" id="PS51292"/>
    </source>
</evidence>
<dbReference type="EMBL" id="BQNB010009857">
    <property type="protein sequence ID" value="GJS69354.1"/>
    <property type="molecule type" value="Genomic_DNA"/>
</dbReference>
<feature type="domain" description="RING-CH-type" evidence="6">
    <location>
        <begin position="50"/>
        <end position="119"/>
    </location>
</feature>
<evidence type="ECO:0000313" key="8">
    <source>
        <dbReference type="Proteomes" id="UP001151760"/>
    </source>
</evidence>
<dbReference type="Gene3D" id="3.30.40.10">
    <property type="entry name" value="Zinc/RING finger domain, C3HC4 (zinc finger)"/>
    <property type="match status" value="1"/>
</dbReference>
<keyword evidence="2" id="KW-0863">Zinc-finger</keyword>
<keyword evidence="5" id="KW-0812">Transmembrane</keyword>
<name>A0ABQ4XVA5_9ASTR</name>
<feature type="compositionally biased region" description="Pro residues" evidence="4">
    <location>
        <begin position="32"/>
        <end position="44"/>
    </location>
</feature>
<dbReference type="CDD" id="cd16495">
    <property type="entry name" value="RING_CH-C4HC3_MARCH"/>
    <property type="match status" value="1"/>
</dbReference>
<dbReference type="InterPro" id="IPR011016">
    <property type="entry name" value="Znf_RING-CH"/>
</dbReference>
<feature type="region of interest" description="Disordered" evidence="4">
    <location>
        <begin position="1"/>
        <end position="51"/>
    </location>
</feature>
<evidence type="ECO:0000256" key="2">
    <source>
        <dbReference type="ARBA" id="ARBA00022771"/>
    </source>
</evidence>
<evidence type="ECO:0000256" key="1">
    <source>
        <dbReference type="ARBA" id="ARBA00022723"/>
    </source>
</evidence>
<evidence type="ECO:0000256" key="4">
    <source>
        <dbReference type="SAM" id="MobiDB-lite"/>
    </source>
</evidence>
<evidence type="ECO:0000256" key="5">
    <source>
        <dbReference type="SAM" id="Phobius"/>
    </source>
</evidence>
<protein>
    <submittedName>
        <fullName evidence="7">E3 ubiquitin protein ligase MARCH1</fullName>
    </submittedName>
</protein>
<dbReference type="SMART" id="SM00744">
    <property type="entry name" value="RINGv"/>
    <property type="match status" value="1"/>
</dbReference>